<dbReference type="InterPro" id="IPR001322">
    <property type="entry name" value="Lamin_tail_dom"/>
</dbReference>
<name>A0A7V5PPF3_CALAY</name>
<dbReference type="EMBL" id="DROD01000441">
    <property type="protein sequence ID" value="HHJ52826.1"/>
    <property type="molecule type" value="Genomic_DNA"/>
</dbReference>
<dbReference type="InterPro" id="IPR036415">
    <property type="entry name" value="Lamin_tail_dom_sf"/>
</dbReference>
<evidence type="ECO:0000256" key="1">
    <source>
        <dbReference type="SAM" id="MobiDB-lite"/>
    </source>
</evidence>
<accession>A0A7V5PPF3</accession>
<evidence type="ECO:0000313" key="3">
    <source>
        <dbReference type="EMBL" id="HHJ52826.1"/>
    </source>
</evidence>
<gene>
    <name evidence="3" type="ORF">ENJ89_06485</name>
</gene>
<comment type="caution">
    <text evidence="3">The sequence shown here is derived from an EMBL/GenBank/DDBJ whole genome shotgun (WGS) entry which is preliminary data.</text>
</comment>
<sequence>MTISILREWKKFSLKTGGNEMIRRIFLLIVGLALLLACNKQQPGEVDGNFTFQAVVADESGLIPVDAELGYAPVANAQVVLESKTYYENTTTPRRITAETDNRGCVEVAGLAGGEYVVTVDKELQVEGTPQPIHLRANKIVELYETSARMDTIFSQLPALSNIVINEIYYAGPQNKSHYFYDQFVELYNRSDSTVYLDGLILCRGRQYHNPLMDSLDYVQVLYVYQFPGEPLVGREYPLAAHQFAVVAMDAFDHSKYIDTALDLSTADWEFYNPYASDVDNPAPNVVNAIPENSTDFMINLVHNFVILADGTGYYYGEVSEHDYQYIHVPIRTILDGVEYSANSTSRKELTTRVDAGFAGVGISKYSGKSVERRSPGFDTNNSNLDFVNIDHPTPGYQHE</sequence>
<feature type="domain" description="LTD" evidence="2">
    <location>
        <begin position="151"/>
        <end position="328"/>
    </location>
</feature>
<evidence type="ECO:0000259" key="2">
    <source>
        <dbReference type="PROSITE" id="PS51841"/>
    </source>
</evidence>
<dbReference type="PROSITE" id="PS51841">
    <property type="entry name" value="LTD"/>
    <property type="match status" value="1"/>
</dbReference>
<protein>
    <submittedName>
        <fullName evidence="3">DUF4876 domain-containing protein</fullName>
    </submittedName>
</protein>
<organism evidence="3">
    <name type="scientific">Caldithrix abyssi</name>
    <dbReference type="NCBI Taxonomy" id="187145"/>
    <lineage>
        <taxon>Bacteria</taxon>
        <taxon>Pseudomonadati</taxon>
        <taxon>Calditrichota</taxon>
        <taxon>Calditrichia</taxon>
        <taxon>Calditrichales</taxon>
        <taxon>Calditrichaceae</taxon>
        <taxon>Caldithrix</taxon>
    </lineage>
</organism>
<dbReference type="Pfam" id="PF16215">
    <property type="entry name" value="DUF4876"/>
    <property type="match status" value="1"/>
</dbReference>
<dbReference type="InterPro" id="IPR032627">
    <property type="entry name" value="DUF4876"/>
</dbReference>
<dbReference type="Proteomes" id="UP000886124">
    <property type="component" value="Unassembled WGS sequence"/>
</dbReference>
<reference evidence="3" key="1">
    <citation type="journal article" date="2020" name="mSystems">
        <title>Genome- and Community-Level Interaction Insights into Carbon Utilization and Element Cycling Functions of Hydrothermarchaeota in Hydrothermal Sediment.</title>
        <authorList>
            <person name="Zhou Z."/>
            <person name="Liu Y."/>
            <person name="Xu W."/>
            <person name="Pan J."/>
            <person name="Luo Z.H."/>
            <person name="Li M."/>
        </authorList>
    </citation>
    <scope>NUCLEOTIDE SEQUENCE [LARGE SCALE GENOMIC DNA]</scope>
    <source>
        <strain evidence="3">HyVt-527</strain>
    </source>
</reference>
<dbReference type="SUPFAM" id="SSF74853">
    <property type="entry name" value="Lamin A/C globular tail domain"/>
    <property type="match status" value="1"/>
</dbReference>
<dbReference type="AlphaFoldDB" id="A0A7V5PPF3"/>
<proteinExistence type="predicted"/>
<feature type="region of interest" description="Disordered" evidence="1">
    <location>
        <begin position="372"/>
        <end position="400"/>
    </location>
</feature>